<gene>
    <name evidence="1" type="ORF">Syn33_026</name>
</gene>
<dbReference type="Proteomes" id="UP000006537">
    <property type="component" value="Segment"/>
</dbReference>
<dbReference type="GeneID" id="10328345"/>
<protein>
    <submittedName>
        <fullName evidence="1">Uncharacterized protein</fullName>
    </submittedName>
</protein>
<proteinExistence type="predicted"/>
<dbReference type="EMBL" id="GU071108">
    <property type="protein sequence ID" value="ADO99755.1"/>
    <property type="molecule type" value="Genomic_DNA"/>
</dbReference>
<organism evidence="1 2">
    <name type="scientific">Prochlorococcus phage Syn33</name>
    <dbReference type="NCBI Taxonomy" id="444878"/>
    <lineage>
        <taxon>Viruses</taxon>
        <taxon>Duplodnaviria</taxon>
        <taxon>Heunggongvirae</taxon>
        <taxon>Uroviricota</taxon>
        <taxon>Caudoviricetes</taxon>
        <taxon>Pantevenvirales</taxon>
        <taxon>Kyanoviridae</taxon>
        <taxon>Brizovirus</taxon>
        <taxon>Brizovirus syn33</taxon>
    </lineage>
</organism>
<evidence type="ECO:0000313" key="1">
    <source>
        <dbReference type="EMBL" id="ADO99755.1"/>
    </source>
</evidence>
<dbReference type="KEGG" id="vg:10328345"/>
<accession>E3SQR5</accession>
<sequence>MGVQVPPLLYTWGEYKRSACRSSAPNQRLRSSVVEQGFCKAQVASSNLVRGSQSPVAQSGRARNC</sequence>
<reference evidence="1 2" key="1">
    <citation type="journal article" date="2010" name="Environ. Microbiol.">
        <title>Genomic analysis of oceanic cyanobacterial myoviruses compared with T4-like myoviruses from diverse hosts and environments.</title>
        <authorList>
            <person name="Sullivan M.B."/>
            <person name="Huang K.H."/>
            <person name="Ignacio-Espinoza J.C."/>
            <person name="Berlin A.M."/>
            <person name="Kelly L."/>
            <person name="Weigele P.R."/>
            <person name="DeFrancesco A.S."/>
            <person name="Kern S.E."/>
            <person name="Thompson L.R."/>
            <person name="Young S."/>
            <person name="Yandava C."/>
            <person name="Fu R."/>
            <person name="Krastins B."/>
            <person name="Chase M."/>
            <person name="Sarracino D."/>
            <person name="Osburne M.S."/>
            <person name="Henn M.R."/>
            <person name="Chisholm S.W."/>
        </authorList>
    </citation>
    <scope>NUCLEOTIDE SEQUENCE [LARGE SCALE GENOMIC DNA]</scope>
    <source>
        <strain evidence="1">Syn33</strain>
    </source>
</reference>
<dbReference type="RefSeq" id="YP_004323635.1">
    <property type="nucleotide sequence ID" value="NC_015285.1"/>
</dbReference>
<evidence type="ECO:0000313" key="2">
    <source>
        <dbReference type="Proteomes" id="UP000006537"/>
    </source>
</evidence>
<keyword evidence="2" id="KW-1185">Reference proteome</keyword>
<name>E3SQR5_9CAUD</name>